<name>A0A5J9VVH5_9POAL</name>
<dbReference type="InterPro" id="IPR036047">
    <property type="entry name" value="F-box-like_dom_sf"/>
</dbReference>
<comment type="caution">
    <text evidence="3">The sequence shown here is derived from an EMBL/GenBank/DDBJ whole genome shotgun (WGS) entry which is preliminary data.</text>
</comment>
<evidence type="ECO:0000256" key="1">
    <source>
        <dbReference type="SAM" id="MobiDB-lite"/>
    </source>
</evidence>
<dbReference type="InterPro" id="IPR001810">
    <property type="entry name" value="F-box_dom"/>
</dbReference>
<evidence type="ECO:0000313" key="3">
    <source>
        <dbReference type="EMBL" id="TVU40432.1"/>
    </source>
</evidence>
<proteinExistence type="predicted"/>
<feature type="region of interest" description="Disordered" evidence="1">
    <location>
        <begin position="1"/>
        <end position="25"/>
    </location>
</feature>
<dbReference type="Proteomes" id="UP000324897">
    <property type="component" value="Chromosome 4"/>
</dbReference>
<dbReference type="Gramene" id="TVU40432">
    <property type="protein sequence ID" value="TVU40432"/>
    <property type="gene ID" value="EJB05_13897"/>
</dbReference>
<dbReference type="PANTHER" id="PTHR34709">
    <property type="entry name" value="OS10G0396666 PROTEIN"/>
    <property type="match status" value="1"/>
</dbReference>
<protein>
    <recommendedName>
        <fullName evidence="2">F-box domain-containing protein</fullName>
    </recommendedName>
</protein>
<dbReference type="OrthoDB" id="693760at2759"/>
<feature type="domain" description="F-box" evidence="2">
    <location>
        <begin position="27"/>
        <end position="65"/>
    </location>
</feature>
<keyword evidence="4" id="KW-1185">Reference proteome</keyword>
<evidence type="ECO:0000259" key="2">
    <source>
        <dbReference type="Pfam" id="PF00646"/>
    </source>
</evidence>
<dbReference type="Pfam" id="PF00646">
    <property type="entry name" value="F-box"/>
    <property type="match status" value="1"/>
</dbReference>
<dbReference type="EMBL" id="RWGY01000007">
    <property type="protein sequence ID" value="TVU40432.1"/>
    <property type="molecule type" value="Genomic_DNA"/>
</dbReference>
<dbReference type="InterPro" id="IPR055312">
    <property type="entry name" value="FBL15-like"/>
</dbReference>
<reference evidence="3 4" key="1">
    <citation type="journal article" date="2019" name="Sci. Rep.">
        <title>A high-quality genome of Eragrostis curvula grass provides insights into Poaceae evolution and supports new strategies to enhance forage quality.</title>
        <authorList>
            <person name="Carballo J."/>
            <person name="Santos B.A.C.M."/>
            <person name="Zappacosta D."/>
            <person name="Garbus I."/>
            <person name="Selva J.P."/>
            <person name="Gallo C.A."/>
            <person name="Diaz A."/>
            <person name="Albertini E."/>
            <person name="Caccamo M."/>
            <person name="Echenique V."/>
        </authorList>
    </citation>
    <scope>NUCLEOTIDE SEQUENCE [LARGE SCALE GENOMIC DNA]</scope>
    <source>
        <strain evidence="4">cv. Victoria</strain>
        <tissue evidence="3">Leaf</tissue>
    </source>
</reference>
<organism evidence="3 4">
    <name type="scientific">Eragrostis curvula</name>
    <name type="common">weeping love grass</name>
    <dbReference type="NCBI Taxonomy" id="38414"/>
    <lineage>
        <taxon>Eukaryota</taxon>
        <taxon>Viridiplantae</taxon>
        <taxon>Streptophyta</taxon>
        <taxon>Embryophyta</taxon>
        <taxon>Tracheophyta</taxon>
        <taxon>Spermatophyta</taxon>
        <taxon>Magnoliopsida</taxon>
        <taxon>Liliopsida</taxon>
        <taxon>Poales</taxon>
        <taxon>Poaceae</taxon>
        <taxon>PACMAD clade</taxon>
        <taxon>Chloridoideae</taxon>
        <taxon>Eragrostideae</taxon>
        <taxon>Eragrostidinae</taxon>
        <taxon>Eragrostis</taxon>
    </lineage>
</organism>
<sequence length="485" mass="53790">MDQSNGEQASKRSKPAAGAGDGGEDRLSALPDDVLLLILRRVGGPAAAGRTSVLSRRWSRLWTLLQDLHFHFLPANRIAAALRAHRVNLRSLVVLELDADAASVAAWLPLAATRLAGDMLIFNTAVGRPNAAAYVDERGMFQLPCLGNATAVGLNLGFLSVALPPAGVFARLAELFLERVRFHGPGDLGDVVSSPRCPSLKKLRVDEARGLVSLAIDSVSLLQLDLWIIHGLQQLSITAPALEGLQLHRCFAPDRPPVVQVSAPRLLSLMWMDPYDQRTVRVIGDWGPVRSLITDVVHVYGQEDSRAHNQHHLIELLRVFRAVRTLIITLDYPQDIGELQYLMEDITRLPRVTFLKLVVLGKGHVFGASSFHVFRLCTGIRKLSLVLRDLEAHECPSGCPCDELANWKTDELSLNCLDEVELINLKGAEYEVTFVKQLFSWATVLQKMQITFANLVSESMASKLRERLLTFSRPEVCVEFRMQTR</sequence>
<accession>A0A5J9VVH5</accession>
<gene>
    <name evidence="3" type="ORF">EJB05_13897</name>
</gene>
<evidence type="ECO:0000313" key="4">
    <source>
        <dbReference type="Proteomes" id="UP000324897"/>
    </source>
</evidence>
<dbReference type="PANTHER" id="PTHR34709:SF61">
    <property type="entry name" value="OS07G0229100 PROTEIN"/>
    <property type="match status" value="1"/>
</dbReference>
<feature type="non-terminal residue" evidence="3">
    <location>
        <position position="1"/>
    </location>
</feature>
<dbReference type="SUPFAM" id="SSF81383">
    <property type="entry name" value="F-box domain"/>
    <property type="match status" value="1"/>
</dbReference>
<dbReference type="AlphaFoldDB" id="A0A5J9VVH5"/>